<evidence type="ECO:0000313" key="3">
    <source>
        <dbReference type="Proteomes" id="UP000244855"/>
    </source>
</evidence>
<dbReference type="EMBL" id="KZ805334">
    <property type="protein sequence ID" value="PVI03177.1"/>
    <property type="molecule type" value="Genomic_DNA"/>
</dbReference>
<feature type="compositionally biased region" description="Basic and acidic residues" evidence="1">
    <location>
        <begin position="354"/>
        <end position="366"/>
    </location>
</feature>
<reference evidence="2 3" key="1">
    <citation type="journal article" date="2018" name="Sci. Rep.">
        <title>Comparative genomics provides insights into the lifestyle and reveals functional heterogeneity of dark septate endophytic fungi.</title>
        <authorList>
            <person name="Knapp D.G."/>
            <person name="Nemeth J.B."/>
            <person name="Barry K."/>
            <person name="Hainaut M."/>
            <person name="Henrissat B."/>
            <person name="Johnson J."/>
            <person name="Kuo A."/>
            <person name="Lim J.H.P."/>
            <person name="Lipzen A."/>
            <person name="Nolan M."/>
            <person name="Ohm R.A."/>
            <person name="Tamas L."/>
            <person name="Grigoriev I.V."/>
            <person name="Spatafora J.W."/>
            <person name="Nagy L.G."/>
            <person name="Kovacs G.M."/>
        </authorList>
    </citation>
    <scope>NUCLEOTIDE SEQUENCE [LARGE SCALE GENOMIC DNA]</scope>
    <source>
        <strain evidence="2 3">DSE2036</strain>
    </source>
</reference>
<feature type="region of interest" description="Disordered" evidence="1">
    <location>
        <begin position="113"/>
        <end position="141"/>
    </location>
</feature>
<feature type="compositionally biased region" description="Polar residues" evidence="1">
    <location>
        <begin position="285"/>
        <end position="297"/>
    </location>
</feature>
<dbReference type="Proteomes" id="UP000244855">
    <property type="component" value="Unassembled WGS sequence"/>
</dbReference>
<feature type="compositionally biased region" description="Basic and acidic residues" evidence="1">
    <location>
        <begin position="378"/>
        <end position="394"/>
    </location>
</feature>
<evidence type="ECO:0000256" key="1">
    <source>
        <dbReference type="SAM" id="MobiDB-lite"/>
    </source>
</evidence>
<organism evidence="2 3">
    <name type="scientific">Periconia macrospinosa</name>
    <dbReference type="NCBI Taxonomy" id="97972"/>
    <lineage>
        <taxon>Eukaryota</taxon>
        <taxon>Fungi</taxon>
        <taxon>Dikarya</taxon>
        <taxon>Ascomycota</taxon>
        <taxon>Pezizomycotina</taxon>
        <taxon>Dothideomycetes</taxon>
        <taxon>Pleosporomycetidae</taxon>
        <taxon>Pleosporales</taxon>
        <taxon>Massarineae</taxon>
        <taxon>Periconiaceae</taxon>
        <taxon>Periconia</taxon>
    </lineage>
</organism>
<gene>
    <name evidence="2" type="ORF">DM02DRAFT_698498</name>
</gene>
<sequence length="418" mass="45132">MCFYYRFKYACGCFSKLYIQRCPQCIFTRELPCEDTEYHGDKDRDSFSPCYDCIYREWAQEQVEGLKAKMHEEKNPASQDNIRTALERLVEKKQKGEEKRIKAQEDVECMEDPKVKNDDAKSPDARGFQKEGHAVSSVDSPVKRQMARVGSFGTVGPLSAPPAPASGFGASKMGLFGREVEAPVRKDEEGVGDEDGSGVIGSGAVKILARNSVKIHKEDGFNEGKNNKEASDVANGAAKGEVNECVDGELEGGKNNGVNKEGVKEAAQEATNGNNNGAVQEVANGATNGGSHKTIQNGGKKAVKNGSTAKGSPVKNGNTTHGSPVKNGSTTTKNGTPNRASNGTTVTVTNEAKTPVKDRTNDKHNGNDNGNDYSTPSPKRDIKTNPRPGDEGYIKRCTKGLRSPQAHRAMKVSSWRKE</sequence>
<proteinExistence type="predicted"/>
<feature type="compositionally biased region" description="Polar residues" evidence="1">
    <location>
        <begin position="269"/>
        <end position="278"/>
    </location>
</feature>
<protein>
    <submittedName>
        <fullName evidence="2">Uncharacterized protein</fullName>
    </submittedName>
</protein>
<evidence type="ECO:0000313" key="2">
    <source>
        <dbReference type="EMBL" id="PVI03177.1"/>
    </source>
</evidence>
<feature type="region of interest" description="Disordered" evidence="1">
    <location>
        <begin position="247"/>
        <end position="418"/>
    </location>
</feature>
<dbReference type="AlphaFoldDB" id="A0A2V1DY93"/>
<keyword evidence="3" id="KW-1185">Reference proteome</keyword>
<accession>A0A2V1DY93</accession>
<name>A0A2V1DY93_9PLEO</name>
<feature type="compositionally biased region" description="Polar residues" evidence="1">
    <location>
        <begin position="305"/>
        <end position="352"/>
    </location>
</feature>
<feature type="compositionally biased region" description="Basic and acidic residues" evidence="1">
    <location>
        <begin position="113"/>
        <end position="133"/>
    </location>
</feature>